<dbReference type="EMBL" id="GBRH01166960">
    <property type="protein sequence ID" value="JAE30936.1"/>
    <property type="molecule type" value="Transcribed_RNA"/>
</dbReference>
<protein>
    <submittedName>
        <fullName evidence="1">Uncharacterized protein</fullName>
    </submittedName>
</protein>
<name>A0A0A9H7V9_ARUDO</name>
<accession>A0A0A9H7V9</accession>
<proteinExistence type="predicted"/>
<sequence length="14" mass="1577">MFILALLPTQVFAI</sequence>
<reference evidence="1" key="1">
    <citation type="submission" date="2014-09" db="EMBL/GenBank/DDBJ databases">
        <authorList>
            <person name="Magalhaes I.L.F."/>
            <person name="Oliveira U."/>
            <person name="Santos F.R."/>
            <person name="Vidigal T.H.D.A."/>
            <person name="Brescovit A.D."/>
            <person name="Santos A.J."/>
        </authorList>
    </citation>
    <scope>NUCLEOTIDE SEQUENCE</scope>
    <source>
        <tissue evidence="1">Shoot tissue taken approximately 20 cm above the soil surface</tissue>
    </source>
</reference>
<organism evidence="1">
    <name type="scientific">Arundo donax</name>
    <name type="common">Giant reed</name>
    <name type="synonym">Donax arundinaceus</name>
    <dbReference type="NCBI Taxonomy" id="35708"/>
    <lineage>
        <taxon>Eukaryota</taxon>
        <taxon>Viridiplantae</taxon>
        <taxon>Streptophyta</taxon>
        <taxon>Embryophyta</taxon>
        <taxon>Tracheophyta</taxon>
        <taxon>Spermatophyta</taxon>
        <taxon>Magnoliopsida</taxon>
        <taxon>Liliopsida</taxon>
        <taxon>Poales</taxon>
        <taxon>Poaceae</taxon>
        <taxon>PACMAD clade</taxon>
        <taxon>Arundinoideae</taxon>
        <taxon>Arundineae</taxon>
        <taxon>Arundo</taxon>
    </lineage>
</organism>
<reference evidence="1" key="2">
    <citation type="journal article" date="2015" name="Data Brief">
        <title>Shoot transcriptome of the giant reed, Arundo donax.</title>
        <authorList>
            <person name="Barrero R.A."/>
            <person name="Guerrero F.D."/>
            <person name="Moolhuijzen P."/>
            <person name="Goolsby J.A."/>
            <person name="Tidwell J."/>
            <person name="Bellgard S.E."/>
            <person name="Bellgard M.I."/>
        </authorList>
    </citation>
    <scope>NUCLEOTIDE SEQUENCE</scope>
    <source>
        <tissue evidence="1">Shoot tissue taken approximately 20 cm above the soil surface</tissue>
    </source>
</reference>
<evidence type="ECO:0000313" key="1">
    <source>
        <dbReference type="EMBL" id="JAE30936.1"/>
    </source>
</evidence>